<dbReference type="GO" id="GO:0019563">
    <property type="term" value="P:glycerol catabolic process"/>
    <property type="evidence" value="ECO:0007669"/>
    <property type="project" value="TreeGrafter"/>
</dbReference>
<organism evidence="2 3">
    <name type="scientific">Streptococcus troglodytae</name>
    <dbReference type="NCBI Taxonomy" id="1111760"/>
    <lineage>
        <taxon>Bacteria</taxon>
        <taxon>Bacillati</taxon>
        <taxon>Bacillota</taxon>
        <taxon>Bacilli</taxon>
        <taxon>Lactobacillales</taxon>
        <taxon>Streptococcaceae</taxon>
        <taxon>Streptococcus</taxon>
    </lineage>
</organism>
<evidence type="ECO:0000313" key="2">
    <source>
        <dbReference type="EMBL" id="BAQ24255.1"/>
    </source>
</evidence>
<proteinExistence type="predicted"/>
<dbReference type="PROSITE" id="PS51481">
    <property type="entry name" value="DHAK"/>
    <property type="match status" value="1"/>
</dbReference>
<dbReference type="EMBL" id="AP014612">
    <property type="protein sequence ID" value="BAQ24255.1"/>
    <property type="molecule type" value="Genomic_DNA"/>
</dbReference>
<reference evidence="2 3" key="1">
    <citation type="journal article" date="2016" name="Microbiol. Immunol.">
        <title>Complete genome sequence of Streptococcus troglodytae TKU31 isolated from the oral cavity of a chimpanzee (Pan troglodytes).</title>
        <authorList>
            <person name="Okamoto M."/>
            <person name="Naito M."/>
            <person name="Miyanohara M."/>
            <person name="Imai S."/>
            <person name="Nomura Y."/>
            <person name="Saito W."/>
            <person name="Momoi Y."/>
            <person name="Takada K."/>
            <person name="Miyabe-Nishiwaki T."/>
            <person name="Tomonaga M."/>
            <person name="Hanada N."/>
        </authorList>
    </citation>
    <scope>NUCLEOTIDE SEQUENCE [LARGE SCALE GENOMIC DNA]</scope>
    <source>
        <strain evidence="3">TKU 31</strain>
    </source>
</reference>
<keyword evidence="2" id="KW-0808">Transferase</keyword>
<protein>
    <submittedName>
        <fullName evidence="2">Dihydroxyacetone kinase</fullName>
    </submittedName>
</protein>
<dbReference type="SUPFAM" id="SSF82549">
    <property type="entry name" value="DAK1/DegV-like"/>
    <property type="match status" value="1"/>
</dbReference>
<dbReference type="AlphaFoldDB" id="A0A1L7LJ60"/>
<name>A0A1L7LJ60_9STRE</name>
<dbReference type="Proteomes" id="UP000217758">
    <property type="component" value="Chromosome"/>
</dbReference>
<gene>
    <name evidence="2" type="ORF">SRT_09940</name>
</gene>
<dbReference type="Gene3D" id="3.30.1180.20">
    <property type="entry name" value="Dihydroxyacetone kinase, domain 2"/>
    <property type="match status" value="1"/>
</dbReference>
<dbReference type="GO" id="GO:0005829">
    <property type="term" value="C:cytosol"/>
    <property type="evidence" value="ECO:0007669"/>
    <property type="project" value="TreeGrafter"/>
</dbReference>
<keyword evidence="2" id="KW-0418">Kinase</keyword>
<dbReference type="InterPro" id="IPR050861">
    <property type="entry name" value="Dihydroxyacetone_Kinase"/>
</dbReference>
<feature type="domain" description="DhaK" evidence="1">
    <location>
        <begin position="1"/>
        <end position="86"/>
    </location>
</feature>
<sequence length="86" mass="9841">MRLKWKDGDDYILLINNLGGTSKLEELVFTNDVLQLLELEGLHLKFIKTGHLITSLDMSGLSITLCKVKDEKWVDYLESPTDAFAW</sequence>
<dbReference type="Pfam" id="PF02733">
    <property type="entry name" value="Dak1"/>
    <property type="match status" value="1"/>
</dbReference>
<dbReference type="InterPro" id="IPR004006">
    <property type="entry name" value="DhaK_dom"/>
</dbReference>
<dbReference type="PANTHER" id="PTHR28629:SF4">
    <property type="entry name" value="TRIOKINASE_FMN CYCLASE"/>
    <property type="match status" value="1"/>
</dbReference>
<evidence type="ECO:0000313" key="3">
    <source>
        <dbReference type="Proteomes" id="UP000217758"/>
    </source>
</evidence>
<dbReference type="PANTHER" id="PTHR28629">
    <property type="entry name" value="TRIOKINASE/FMN CYCLASE"/>
    <property type="match status" value="1"/>
</dbReference>
<accession>A0A1L7LJ60</accession>
<dbReference type="KEGG" id="strg:SRT_09940"/>
<dbReference type="GO" id="GO:0004371">
    <property type="term" value="F:glycerone kinase activity"/>
    <property type="evidence" value="ECO:0007669"/>
    <property type="project" value="InterPro"/>
</dbReference>
<keyword evidence="3" id="KW-1185">Reference proteome</keyword>
<evidence type="ECO:0000259" key="1">
    <source>
        <dbReference type="PROSITE" id="PS51481"/>
    </source>
</evidence>